<dbReference type="PANTHER" id="PTHR24422">
    <property type="entry name" value="CHEMOTAXIS PROTEIN METHYLTRANSFERASE"/>
    <property type="match status" value="1"/>
</dbReference>
<evidence type="ECO:0000256" key="6">
    <source>
        <dbReference type="ARBA" id="ARBA00022691"/>
    </source>
</evidence>
<evidence type="ECO:0000256" key="4">
    <source>
        <dbReference type="ARBA" id="ARBA00022603"/>
    </source>
</evidence>
<dbReference type="InterPro" id="IPR035965">
    <property type="entry name" value="PAS-like_dom_sf"/>
</dbReference>
<evidence type="ECO:0000259" key="12">
    <source>
        <dbReference type="PROSITE" id="PS50110"/>
    </source>
</evidence>
<dbReference type="InterPro" id="IPR035909">
    <property type="entry name" value="CheB_C"/>
</dbReference>
<dbReference type="GO" id="GO:0032259">
    <property type="term" value="P:methylation"/>
    <property type="evidence" value="ECO:0007669"/>
    <property type="project" value="UniProtKB-KW"/>
</dbReference>
<dbReference type="InterPro" id="IPR022642">
    <property type="entry name" value="CheR_C"/>
</dbReference>
<keyword evidence="3 7" id="KW-0145">Chemotaxis</keyword>
<evidence type="ECO:0000256" key="7">
    <source>
        <dbReference type="PROSITE-ProRule" id="PRU00050"/>
    </source>
</evidence>
<dbReference type="CDD" id="cd16434">
    <property type="entry name" value="CheB-CheR_fusion"/>
    <property type="match status" value="1"/>
</dbReference>
<evidence type="ECO:0000259" key="13">
    <source>
        <dbReference type="PROSITE" id="PS50112"/>
    </source>
</evidence>
<dbReference type="InterPro" id="IPR011006">
    <property type="entry name" value="CheY-like_superfamily"/>
</dbReference>
<dbReference type="Gene3D" id="1.10.155.10">
    <property type="entry name" value="Chemotaxis receptor methyltransferase CheR, N-terminal domain"/>
    <property type="match status" value="1"/>
</dbReference>
<dbReference type="RefSeq" id="WP_379770115.1">
    <property type="nucleotide sequence ID" value="NZ_JBHSMZ010000006.1"/>
</dbReference>
<feature type="domain" description="Histidine kinase" evidence="11">
    <location>
        <begin position="1014"/>
        <end position="1234"/>
    </location>
</feature>
<dbReference type="PROSITE" id="PS50123">
    <property type="entry name" value="CHER"/>
    <property type="match status" value="1"/>
</dbReference>
<dbReference type="NCBIfam" id="TIGR00229">
    <property type="entry name" value="sensory_box"/>
    <property type="match status" value="2"/>
</dbReference>
<dbReference type="Pfam" id="PF03705">
    <property type="entry name" value="CheR_N"/>
    <property type="match status" value="1"/>
</dbReference>
<dbReference type="Pfam" id="PF00512">
    <property type="entry name" value="HisKA"/>
    <property type="match status" value="1"/>
</dbReference>
<keyword evidence="7" id="KW-0378">Hydrolase</keyword>
<keyword evidence="8" id="KW-0597">Phosphoprotein</keyword>
<dbReference type="CDD" id="cd02440">
    <property type="entry name" value="AdoMet_MTases"/>
    <property type="match status" value="1"/>
</dbReference>
<dbReference type="InterPro" id="IPR036804">
    <property type="entry name" value="CheR_N_sf"/>
</dbReference>
<feature type="active site" evidence="7">
    <location>
        <position position="150"/>
    </location>
</feature>
<dbReference type="SUPFAM" id="SSF55874">
    <property type="entry name" value="ATPase domain of HSP90 chaperone/DNA topoisomerase II/histidine kinase"/>
    <property type="match status" value="1"/>
</dbReference>
<dbReference type="SMART" id="SM00138">
    <property type="entry name" value="MeTrc"/>
    <property type="match status" value="1"/>
</dbReference>
<comment type="catalytic activity">
    <reaction evidence="2">
        <text>L-glutamyl-[protein] + S-adenosyl-L-methionine = [protein]-L-glutamate 5-O-methyl ester + S-adenosyl-L-homocysteine</text>
        <dbReference type="Rhea" id="RHEA:24452"/>
        <dbReference type="Rhea" id="RHEA-COMP:10208"/>
        <dbReference type="Rhea" id="RHEA-COMP:10311"/>
        <dbReference type="ChEBI" id="CHEBI:29973"/>
        <dbReference type="ChEBI" id="CHEBI:57856"/>
        <dbReference type="ChEBI" id="CHEBI:59789"/>
        <dbReference type="ChEBI" id="CHEBI:82795"/>
        <dbReference type="EC" id="2.1.1.80"/>
    </reaction>
</comment>
<dbReference type="InterPro" id="IPR005467">
    <property type="entry name" value="His_kinase_dom"/>
</dbReference>
<accession>A0ABW0RVL9</accession>
<dbReference type="InterPro" id="IPR000700">
    <property type="entry name" value="PAS-assoc_C"/>
</dbReference>
<comment type="catalytic activity">
    <reaction evidence="1">
        <text>ATP + protein L-histidine = ADP + protein N-phospho-L-histidine.</text>
        <dbReference type="EC" id="2.7.13.3"/>
    </reaction>
</comment>
<dbReference type="Pfam" id="PF01339">
    <property type="entry name" value="CheB_methylest"/>
    <property type="match status" value="1"/>
</dbReference>
<dbReference type="PROSITE" id="PS50110">
    <property type="entry name" value="RESPONSE_REGULATORY"/>
    <property type="match status" value="1"/>
</dbReference>
<evidence type="ECO:0000256" key="2">
    <source>
        <dbReference type="ARBA" id="ARBA00001541"/>
    </source>
</evidence>
<feature type="coiled-coil region" evidence="9">
    <location>
        <begin position="663"/>
        <end position="725"/>
    </location>
</feature>
<dbReference type="PROSITE" id="PS50109">
    <property type="entry name" value="HIS_KIN"/>
    <property type="match status" value="1"/>
</dbReference>
<dbReference type="InterPro" id="IPR000780">
    <property type="entry name" value="CheR_MeTrfase"/>
</dbReference>
<dbReference type="SMART" id="SM00091">
    <property type="entry name" value="PAS"/>
    <property type="match status" value="3"/>
</dbReference>
<evidence type="ECO:0000256" key="9">
    <source>
        <dbReference type="SAM" id="Coils"/>
    </source>
</evidence>
<gene>
    <name evidence="17" type="ORF">ACFPO9_10030</name>
</gene>
<dbReference type="PROSITE" id="PS50113">
    <property type="entry name" value="PAC"/>
    <property type="match status" value="1"/>
</dbReference>
<dbReference type="Pfam" id="PF13596">
    <property type="entry name" value="PAS_10"/>
    <property type="match status" value="1"/>
</dbReference>
<dbReference type="SUPFAM" id="SSF47384">
    <property type="entry name" value="Homodimeric domain of signal transducing histidine kinase"/>
    <property type="match status" value="1"/>
</dbReference>
<dbReference type="PROSITE" id="PS50112">
    <property type="entry name" value="PAS"/>
    <property type="match status" value="1"/>
</dbReference>
<dbReference type="Pfam" id="PF01739">
    <property type="entry name" value="CheR"/>
    <property type="match status" value="1"/>
</dbReference>
<keyword evidence="4 17" id="KW-0489">Methyltransferase</keyword>
<feature type="domain" description="PAS" evidence="13">
    <location>
        <begin position="864"/>
        <end position="937"/>
    </location>
</feature>
<dbReference type="GO" id="GO:0008168">
    <property type="term" value="F:methyltransferase activity"/>
    <property type="evidence" value="ECO:0007669"/>
    <property type="project" value="UniProtKB-KW"/>
</dbReference>
<dbReference type="Gene3D" id="3.30.565.10">
    <property type="entry name" value="Histidine kinase-like ATPase, C-terminal domain"/>
    <property type="match status" value="1"/>
</dbReference>
<dbReference type="Pfam" id="PF13426">
    <property type="entry name" value="PAS_9"/>
    <property type="match status" value="1"/>
</dbReference>
<feature type="domain" description="CheR-type methyltransferase" evidence="16">
    <location>
        <begin position="227"/>
        <end position="486"/>
    </location>
</feature>
<dbReference type="SUPFAM" id="SSF53335">
    <property type="entry name" value="S-adenosyl-L-methionine-dependent methyltransferases"/>
    <property type="match status" value="1"/>
</dbReference>
<evidence type="ECO:0000256" key="10">
    <source>
        <dbReference type="SAM" id="MobiDB-lite"/>
    </source>
</evidence>
<dbReference type="SUPFAM" id="SSF55785">
    <property type="entry name" value="PYP-like sensor domain (PAS domain)"/>
    <property type="match status" value="3"/>
</dbReference>
<dbReference type="InterPro" id="IPR036097">
    <property type="entry name" value="HisK_dim/P_sf"/>
</dbReference>
<evidence type="ECO:0000313" key="18">
    <source>
        <dbReference type="Proteomes" id="UP001596086"/>
    </source>
</evidence>
<evidence type="ECO:0000259" key="16">
    <source>
        <dbReference type="PROSITE" id="PS50123"/>
    </source>
</evidence>
<evidence type="ECO:0000259" key="15">
    <source>
        <dbReference type="PROSITE" id="PS50122"/>
    </source>
</evidence>
<dbReference type="SMART" id="SM00448">
    <property type="entry name" value="REC"/>
    <property type="match status" value="1"/>
</dbReference>
<dbReference type="Pfam" id="PF02518">
    <property type="entry name" value="HATPase_c"/>
    <property type="match status" value="1"/>
</dbReference>
<dbReference type="InterPro" id="IPR003594">
    <property type="entry name" value="HATPase_dom"/>
</dbReference>
<evidence type="ECO:0000256" key="3">
    <source>
        <dbReference type="ARBA" id="ARBA00022500"/>
    </source>
</evidence>
<dbReference type="Pfam" id="PF00072">
    <property type="entry name" value="Response_reg"/>
    <property type="match status" value="1"/>
</dbReference>
<dbReference type="InterPro" id="IPR000673">
    <property type="entry name" value="Sig_transdc_resp-reg_Me-estase"/>
</dbReference>
<dbReference type="PROSITE" id="PS50122">
    <property type="entry name" value="CHEB"/>
    <property type="match status" value="1"/>
</dbReference>
<keyword evidence="18" id="KW-1185">Reference proteome</keyword>
<dbReference type="SUPFAM" id="SSF47757">
    <property type="entry name" value="Chemotaxis receptor methyltransferase CheR, N-terminal domain"/>
    <property type="match status" value="1"/>
</dbReference>
<dbReference type="Gene3D" id="3.40.50.150">
    <property type="entry name" value="Vaccinia Virus protein VP39"/>
    <property type="match status" value="1"/>
</dbReference>
<dbReference type="Gene3D" id="3.40.50.2300">
    <property type="match status" value="1"/>
</dbReference>
<sequence length="1377" mass="152204">MHDSASPASLPSDPGVVPSTLKFPVVGIGASAGGLPALLRFFEHMPQNSGMAFVVILHLSPRHDSSADQILQRATRMPVTQVVQTVDIEADHVYVIPPNSHMTMIDGVLGLTALERPRGAHIAIDLFFRTLAEVHRERSVAIVLSGTGSDGAVGLTRIKEQGGVTIVQLPADAEHDGMPQAAIGTGIVDFVLPVADMPQKLIDLWENARIIELPPSGDGEGPIAHLPQQNTIELAEEALQRVVFLLLNRTGHDFKQYKRATVLRRIERRMQVRSVHTLPAYCSLLENDPRECHALLDDMLIGVTNFFRDREAFEAIERDIIPELFKDKSATDEVRVWVAACSTGEEAYSLAMLLDDHAAEMPHPPPYQVFASDIDNDAIAQARSGAYPASIITDIPPTRLRRHFTKDDERYNIRKPIRDRILFASHNVLRDPPFSRLDMVSCRNLLIYLNREVQARVLEMFHFALKPGGYLFLGGSESAEAVADFFVPIDKKNRIYRARPTARTMNSGAQLSGHVSRLPELIQRPPPRRQFSYAEVHQRALAQASAPSVVLDREGNVVHTSKQAGQYLRLADGEPSRNVLSLILPELRLELRSALYQVQQGNAGVECRHIMVDVQGRATIIGMTVTPFNDEDSSENFTLVVFKEIPPEAAPVTPGAPRDDLVLTQLETELQRTKEQLQETIEHSEISTEELRASNEELQAINEELRSATEELETSKEELQSVNEELITVNYELKVKVEETGKANDDLNNLIASTDIATLFVDSSMRIKRFTPRATDIFSVIASDLGRSLLDLTHRLDYDELADDVSATFETLRPVEREVRSTDGRWYIVRLLPYRTTEDRIEGAIMTFFDISARRQAEEKARVSEARMRMVAESTHDYAIITMDAEGRVTSWNKGAERMFGYDESDMLDRSLDILFTPEDRMSGAREEEMRRAREEGRSEDERWHLRKDGSRFYASGVTNPLGPAAQYGFAKIARDETERLRQISERDEALNLEHRERAGAEHAAAMKDQFLAIMSHELRQPLNMIGINADLLSRIPEVRASSLAARCAETIRSSVLSQAKIIEDLLDLSRVRTGKLALSVAPLHADKLVGAIVDVARADPSGRGLLIEAFGLDQPLVVMADAVRFEQVVMNLLSNAIKFTPKGGSVQVRLAAVDGAMRLDVQDTGQGIAPGSLAKVFDMFGQPNSVTTRAKGGLGIGLALVRELVNLHGGRIEARSDGIGKGACFSVWLPLIEQDGHELSGATGEGQADIAGLRILLVDDVEDAVLVMQSLLEMYGAEVRVATSARQALGILGEEEIDLLISDISMPDMDGYGLLREVRKMPRYATLPAVAVTGLGREQDIAAARQAGFAAHLGKPLSVDRLLSIIPGLKRRTAVS</sequence>
<dbReference type="InterPro" id="IPR022641">
    <property type="entry name" value="CheR_N"/>
</dbReference>
<proteinExistence type="predicted"/>
<dbReference type="EMBL" id="JBHSMZ010000006">
    <property type="protein sequence ID" value="MFC5548853.1"/>
    <property type="molecule type" value="Genomic_DNA"/>
</dbReference>
<feature type="domain" description="CheB-type methylesterase" evidence="15">
    <location>
        <begin position="18"/>
        <end position="202"/>
    </location>
</feature>
<feature type="domain" description="Response regulatory" evidence="12">
    <location>
        <begin position="1255"/>
        <end position="1371"/>
    </location>
</feature>
<feature type="active site" evidence="7">
    <location>
        <position position="31"/>
    </location>
</feature>
<dbReference type="SMART" id="SM00387">
    <property type="entry name" value="HATPase_c"/>
    <property type="match status" value="1"/>
</dbReference>
<dbReference type="InterPro" id="IPR001789">
    <property type="entry name" value="Sig_transdc_resp-reg_receiver"/>
</dbReference>
<feature type="active site" evidence="7">
    <location>
        <position position="58"/>
    </location>
</feature>
<dbReference type="PANTHER" id="PTHR24422:SF27">
    <property type="entry name" value="PROTEIN-GLUTAMATE O-METHYLTRANSFERASE"/>
    <property type="match status" value="1"/>
</dbReference>
<dbReference type="InterPro" id="IPR000014">
    <property type="entry name" value="PAS"/>
</dbReference>
<dbReference type="SMART" id="SM00388">
    <property type="entry name" value="HisKA"/>
    <property type="match status" value="1"/>
</dbReference>
<dbReference type="InterPro" id="IPR003661">
    <property type="entry name" value="HisK_dim/P_dom"/>
</dbReference>
<feature type="region of interest" description="Disordered" evidence="10">
    <location>
        <begin position="923"/>
        <end position="942"/>
    </location>
</feature>
<dbReference type="Gene3D" id="3.30.450.20">
    <property type="entry name" value="PAS domain"/>
    <property type="match status" value="2"/>
</dbReference>
<keyword evidence="9" id="KW-0175">Coiled coil</keyword>
<protein>
    <submittedName>
        <fullName evidence="17">CheR family methyltransferase</fullName>
    </submittedName>
</protein>
<dbReference type="Gene3D" id="3.40.50.180">
    <property type="entry name" value="Methylesterase CheB, C-terminal domain"/>
    <property type="match status" value="1"/>
</dbReference>
<dbReference type="InterPro" id="IPR029063">
    <property type="entry name" value="SAM-dependent_MTases_sf"/>
</dbReference>
<dbReference type="InterPro" id="IPR050903">
    <property type="entry name" value="Bact_Chemotaxis_MeTrfase"/>
</dbReference>
<organism evidence="17 18">
    <name type="scientific">Massilia aerilata</name>
    <dbReference type="NCBI Taxonomy" id="453817"/>
    <lineage>
        <taxon>Bacteria</taxon>
        <taxon>Pseudomonadati</taxon>
        <taxon>Pseudomonadota</taxon>
        <taxon>Betaproteobacteria</taxon>
        <taxon>Burkholderiales</taxon>
        <taxon>Oxalobacteraceae</taxon>
        <taxon>Telluria group</taxon>
        <taxon>Massilia</taxon>
    </lineage>
</organism>
<dbReference type="SUPFAM" id="SSF52172">
    <property type="entry name" value="CheY-like"/>
    <property type="match status" value="1"/>
</dbReference>
<dbReference type="Proteomes" id="UP001596086">
    <property type="component" value="Unassembled WGS sequence"/>
</dbReference>
<evidence type="ECO:0000256" key="5">
    <source>
        <dbReference type="ARBA" id="ARBA00022679"/>
    </source>
</evidence>
<dbReference type="Gene3D" id="1.10.287.130">
    <property type="match status" value="1"/>
</dbReference>
<dbReference type="CDD" id="cd00082">
    <property type="entry name" value="HisKA"/>
    <property type="match status" value="1"/>
</dbReference>
<dbReference type="InterPro" id="IPR036890">
    <property type="entry name" value="HATPase_C_sf"/>
</dbReference>
<reference evidence="18" key="1">
    <citation type="journal article" date="2019" name="Int. J. Syst. Evol. Microbiol.">
        <title>The Global Catalogue of Microorganisms (GCM) 10K type strain sequencing project: providing services to taxonomists for standard genome sequencing and annotation.</title>
        <authorList>
            <consortium name="The Broad Institute Genomics Platform"/>
            <consortium name="The Broad Institute Genome Sequencing Center for Infectious Disease"/>
            <person name="Wu L."/>
            <person name="Ma J."/>
        </authorList>
    </citation>
    <scope>NUCLEOTIDE SEQUENCE [LARGE SCALE GENOMIC DNA]</scope>
    <source>
        <strain evidence="18">CGMCC 4.5798</strain>
    </source>
</reference>
<keyword evidence="6" id="KW-0949">S-adenosyl-L-methionine</keyword>
<dbReference type="CDD" id="cd00130">
    <property type="entry name" value="PAS"/>
    <property type="match status" value="3"/>
</dbReference>
<feature type="modified residue" description="4-aspartylphosphate" evidence="8">
    <location>
        <position position="1304"/>
    </location>
</feature>
<evidence type="ECO:0000256" key="8">
    <source>
        <dbReference type="PROSITE-ProRule" id="PRU00169"/>
    </source>
</evidence>
<name>A0ABW0RVL9_9BURK</name>
<evidence type="ECO:0000259" key="11">
    <source>
        <dbReference type="PROSITE" id="PS50109"/>
    </source>
</evidence>
<evidence type="ECO:0000259" key="14">
    <source>
        <dbReference type="PROSITE" id="PS50113"/>
    </source>
</evidence>
<feature type="domain" description="PAC" evidence="14">
    <location>
        <begin position="813"/>
        <end position="863"/>
    </location>
</feature>
<dbReference type="SUPFAM" id="SSF52738">
    <property type="entry name" value="Methylesterase CheB, C-terminal domain"/>
    <property type="match status" value="1"/>
</dbReference>
<evidence type="ECO:0000313" key="17">
    <source>
        <dbReference type="EMBL" id="MFC5548853.1"/>
    </source>
</evidence>
<evidence type="ECO:0000256" key="1">
    <source>
        <dbReference type="ARBA" id="ARBA00000085"/>
    </source>
</evidence>
<dbReference type="PRINTS" id="PR00996">
    <property type="entry name" value="CHERMTFRASE"/>
</dbReference>
<comment type="caution">
    <text evidence="17">The sequence shown here is derived from an EMBL/GenBank/DDBJ whole genome shotgun (WGS) entry which is preliminary data.</text>
</comment>
<keyword evidence="5" id="KW-0808">Transferase</keyword>